<feature type="chain" id="PRO_5034705109" description="Yeast cell wall synthesis Kre9/Knh1-like N-terminal domain-containing protein" evidence="2">
    <location>
        <begin position="24"/>
        <end position="216"/>
    </location>
</feature>
<dbReference type="AlphaFoldDB" id="A0A8H6FDX1"/>
<evidence type="ECO:0000313" key="5">
    <source>
        <dbReference type="Proteomes" id="UP000593566"/>
    </source>
</evidence>
<keyword evidence="1 2" id="KW-0732">Signal</keyword>
<evidence type="ECO:0000313" key="4">
    <source>
        <dbReference type="EMBL" id="KAF6224795.1"/>
    </source>
</evidence>
<keyword evidence="5" id="KW-1185">Reference proteome</keyword>
<dbReference type="RefSeq" id="XP_037153662.1">
    <property type="nucleotide sequence ID" value="XM_037300845.1"/>
</dbReference>
<gene>
    <name evidence="4" type="ORF">HO133_009989</name>
</gene>
<feature type="signal peptide" evidence="2">
    <location>
        <begin position="1"/>
        <end position="23"/>
    </location>
</feature>
<name>A0A8H6FDX1_9LECA</name>
<evidence type="ECO:0000259" key="3">
    <source>
        <dbReference type="Pfam" id="PF10342"/>
    </source>
</evidence>
<sequence length="216" mass="22001">MFFSMVRLSLMAAGFLLPIHVQAVAFSVDSFEGIAVGKPKSLSWWGDKTPVTIKLLQGPPEALEAVVTIAPNVAGDSYTWTPTTIPAGAYVLSITQGTETNYSPQFPVASTPAPAPAGPKPVTKATAGAVPPVATGHVLPPALVAARYPPAGYDNGSRGICAPDAPGNSTSAAFPCNSSVERTLGHFPRSAAGIVRTDGAIGAAVVGMAFACMLVL</sequence>
<dbReference type="Pfam" id="PF10342">
    <property type="entry name" value="Kre9_KNH"/>
    <property type="match status" value="1"/>
</dbReference>
<evidence type="ECO:0000256" key="1">
    <source>
        <dbReference type="ARBA" id="ARBA00022729"/>
    </source>
</evidence>
<dbReference type="Proteomes" id="UP000593566">
    <property type="component" value="Unassembled WGS sequence"/>
</dbReference>
<dbReference type="GeneID" id="59338381"/>
<proteinExistence type="predicted"/>
<dbReference type="InterPro" id="IPR052982">
    <property type="entry name" value="SRP1/TIP1-like"/>
</dbReference>
<evidence type="ECO:0000256" key="2">
    <source>
        <dbReference type="SAM" id="SignalP"/>
    </source>
</evidence>
<dbReference type="EMBL" id="JACCJB010000008">
    <property type="protein sequence ID" value="KAF6224795.1"/>
    <property type="molecule type" value="Genomic_DNA"/>
</dbReference>
<reference evidence="4 5" key="1">
    <citation type="journal article" date="2020" name="Genomics">
        <title>Complete, high-quality genomes from long-read metagenomic sequencing of two wolf lichen thalli reveals enigmatic genome architecture.</title>
        <authorList>
            <person name="McKenzie S.K."/>
            <person name="Walston R.F."/>
            <person name="Allen J.L."/>
        </authorList>
    </citation>
    <scope>NUCLEOTIDE SEQUENCE [LARGE SCALE GENOMIC DNA]</scope>
    <source>
        <strain evidence="4">WasteWater1</strain>
    </source>
</reference>
<feature type="domain" description="Yeast cell wall synthesis Kre9/Knh1-like N-terminal" evidence="3">
    <location>
        <begin position="34"/>
        <end position="108"/>
    </location>
</feature>
<comment type="caution">
    <text evidence="4">The sequence shown here is derived from an EMBL/GenBank/DDBJ whole genome shotgun (WGS) entry which is preliminary data.</text>
</comment>
<dbReference type="PANTHER" id="PTHR40633">
    <property type="entry name" value="MATRIX PROTEIN, PUTATIVE (AFU_ORTHOLOGUE AFUA_8G05410)-RELATED"/>
    <property type="match status" value="1"/>
</dbReference>
<dbReference type="PANTHER" id="PTHR40633:SF1">
    <property type="entry name" value="GPI ANCHORED SERINE-THREONINE RICH PROTEIN (AFU_ORTHOLOGUE AFUA_1G03630)"/>
    <property type="match status" value="1"/>
</dbReference>
<protein>
    <recommendedName>
        <fullName evidence="3">Yeast cell wall synthesis Kre9/Knh1-like N-terminal domain-containing protein</fullName>
    </recommendedName>
</protein>
<organism evidence="4 5">
    <name type="scientific">Letharia lupina</name>
    <dbReference type="NCBI Taxonomy" id="560253"/>
    <lineage>
        <taxon>Eukaryota</taxon>
        <taxon>Fungi</taxon>
        <taxon>Dikarya</taxon>
        <taxon>Ascomycota</taxon>
        <taxon>Pezizomycotina</taxon>
        <taxon>Lecanoromycetes</taxon>
        <taxon>OSLEUM clade</taxon>
        <taxon>Lecanoromycetidae</taxon>
        <taxon>Lecanorales</taxon>
        <taxon>Lecanorineae</taxon>
        <taxon>Parmeliaceae</taxon>
        <taxon>Letharia</taxon>
    </lineage>
</organism>
<dbReference type="InterPro" id="IPR018466">
    <property type="entry name" value="Kre9/Knh1-like_N"/>
</dbReference>
<accession>A0A8H6FDX1</accession>